<gene>
    <name evidence="2" type="ORF">V1477_014826</name>
</gene>
<evidence type="ECO:0000313" key="3">
    <source>
        <dbReference type="Proteomes" id="UP001607303"/>
    </source>
</evidence>
<name>A0ABD2BIX4_VESMC</name>
<dbReference type="EMBL" id="JAYRBN010000075">
    <property type="protein sequence ID" value="KAL2732585.1"/>
    <property type="molecule type" value="Genomic_DNA"/>
</dbReference>
<evidence type="ECO:0000256" key="1">
    <source>
        <dbReference type="SAM" id="MobiDB-lite"/>
    </source>
</evidence>
<feature type="compositionally biased region" description="Basic and acidic residues" evidence="1">
    <location>
        <begin position="1"/>
        <end position="10"/>
    </location>
</feature>
<evidence type="ECO:0000313" key="2">
    <source>
        <dbReference type="EMBL" id="KAL2732585.1"/>
    </source>
</evidence>
<proteinExistence type="predicted"/>
<comment type="caution">
    <text evidence="2">The sequence shown here is derived from an EMBL/GenBank/DDBJ whole genome shotgun (WGS) entry which is preliminary data.</text>
</comment>
<feature type="region of interest" description="Disordered" evidence="1">
    <location>
        <begin position="1"/>
        <end position="67"/>
    </location>
</feature>
<keyword evidence="3" id="KW-1185">Reference proteome</keyword>
<dbReference type="AlphaFoldDB" id="A0ABD2BIX4"/>
<organism evidence="2 3">
    <name type="scientific">Vespula maculifrons</name>
    <name type="common">Eastern yellow jacket</name>
    <name type="synonym">Wasp</name>
    <dbReference type="NCBI Taxonomy" id="7453"/>
    <lineage>
        <taxon>Eukaryota</taxon>
        <taxon>Metazoa</taxon>
        <taxon>Ecdysozoa</taxon>
        <taxon>Arthropoda</taxon>
        <taxon>Hexapoda</taxon>
        <taxon>Insecta</taxon>
        <taxon>Pterygota</taxon>
        <taxon>Neoptera</taxon>
        <taxon>Endopterygota</taxon>
        <taxon>Hymenoptera</taxon>
        <taxon>Apocrita</taxon>
        <taxon>Aculeata</taxon>
        <taxon>Vespoidea</taxon>
        <taxon>Vespidae</taxon>
        <taxon>Vespinae</taxon>
        <taxon>Vespula</taxon>
    </lineage>
</organism>
<accession>A0ABD2BIX4</accession>
<sequence length="385" mass="43686">IRVEHEERKAGLIKQLKQRRSPSPKSLYRKEGMEVGGRVETTKMSIPRDRNREEDDEKENATTRQPPHAFSIVDGKRISVTRESKMQMETTKIQLSPKEASVKDVLPKRCTTQEDTMEKLRRYYVREVTAARREAVVLNKDNEKIDVCEENIPSSDTLRSILTTLICADESLDRRFQGSVTALSVDVSLNDVQILAKSVSDDLNDYAVNGLSRKKRSCEKTQLHLFQGINRRSGKQVARGMRHNVLSRGGHEVAVGKSPPGRGEWFSSLSSEARSHLEHSSNGNVLPLAAATPLALRLLTTSGPPGGVREEALLTSRNLEEKGIKEAKDLRMVIATERKPLSSKQIRFRFLVNAARPEKWITCSFEELFIFKKQCYEDKRDIRFK</sequence>
<protein>
    <submittedName>
        <fullName evidence="2">Uncharacterized protein</fullName>
    </submittedName>
</protein>
<reference evidence="2 3" key="1">
    <citation type="journal article" date="2024" name="Ann. Entomol. Soc. Am.">
        <title>Genomic analyses of the southern and eastern yellowjacket wasps (Hymenoptera: Vespidae) reveal evolutionary signatures of social life.</title>
        <authorList>
            <person name="Catto M.A."/>
            <person name="Caine P.B."/>
            <person name="Orr S.E."/>
            <person name="Hunt B.G."/>
            <person name="Goodisman M.A.D."/>
        </authorList>
    </citation>
    <scope>NUCLEOTIDE SEQUENCE [LARGE SCALE GENOMIC DNA]</scope>
    <source>
        <strain evidence="2">232</strain>
        <tissue evidence="2">Head and thorax</tissue>
    </source>
</reference>
<dbReference type="Proteomes" id="UP001607303">
    <property type="component" value="Unassembled WGS sequence"/>
</dbReference>
<feature type="non-terminal residue" evidence="2">
    <location>
        <position position="1"/>
    </location>
</feature>